<evidence type="ECO:0000313" key="10">
    <source>
        <dbReference type="Proteomes" id="UP000186705"/>
    </source>
</evidence>
<feature type="compositionally biased region" description="Acidic residues" evidence="6">
    <location>
        <begin position="279"/>
        <end position="317"/>
    </location>
</feature>
<keyword evidence="3 7" id="KW-0812">Transmembrane</keyword>
<dbReference type="PANTHER" id="PTHR37820">
    <property type="entry name" value="CELL DIVISION PROTEIN DIVIB"/>
    <property type="match status" value="1"/>
</dbReference>
<dbReference type="InterPro" id="IPR013685">
    <property type="entry name" value="POTRA_FtsQ_type"/>
</dbReference>
<accession>A0A1U7NQH7</accession>
<keyword evidence="5" id="KW-0131">Cell cycle</keyword>
<gene>
    <name evidence="9" type="ORF">BO225_00705</name>
</gene>
<keyword evidence="1" id="KW-1003">Cell membrane</keyword>
<keyword evidence="10" id="KW-1185">Reference proteome</keyword>
<evidence type="ECO:0000256" key="6">
    <source>
        <dbReference type="SAM" id="MobiDB-lite"/>
    </source>
</evidence>
<dbReference type="EMBL" id="MPKA01000022">
    <property type="protein sequence ID" value="OLU47892.1"/>
    <property type="molecule type" value="Genomic_DNA"/>
</dbReference>
<protein>
    <recommendedName>
        <fullName evidence="8">POTRA domain-containing protein</fullName>
    </recommendedName>
</protein>
<dbReference type="PANTHER" id="PTHR37820:SF1">
    <property type="entry name" value="CELL DIVISION PROTEIN FTSQ"/>
    <property type="match status" value="1"/>
</dbReference>
<evidence type="ECO:0000256" key="2">
    <source>
        <dbReference type="ARBA" id="ARBA00022618"/>
    </source>
</evidence>
<dbReference type="Gene3D" id="3.40.50.10960">
    <property type="match status" value="1"/>
</dbReference>
<dbReference type="GO" id="GO:0005886">
    <property type="term" value="C:plasma membrane"/>
    <property type="evidence" value="ECO:0007669"/>
    <property type="project" value="TreeGrafter"/>
</dbReference>
<keyword evidence="7" id="KW-0472">Membrane</keyword>
<dbReference type="STRING" id="1862672.BO225_00705"/>
<dbReference type="InterPro" id="IPR050487">
    <property type="entry name" value="FtsQ_DivIB"/>
</dbReference>
<dbReference type="Pfam" id="PF08478">
    <property type="entry name" value="POTRA_1"/>
    <property type="match status" value="1"/>
</dbReference>
<name>A0A1U7NQH7_9FIRM</name>
<keyword evidence="4 7" id="KW-1133">Transmembrane helix</keyword>
<feature type="compositionally biased region" description="Basic and acidic residues" evidence="6">
    <location>
        <begin position="252"/>
        <end position="278"/>
    </location>
</feature>
<proteinExistence type="predicted"/>
<dbReference type="GO" id="GO:0051301">
    <property type="term" value="P:cell division"/>
    <property type="evidence" value="ECO:0007669"/>
    <property type="project" value="UniProtKB-KW"/>
</dbReference>
<evidence type="ECO:0000256" key="5">
    <source>
        <dbReference type="ARBA" id="ARBA00023306"/>
    </source>
</evidence>
<reference evidence="9 10" key="1">
    <citation type="submission" date="2016-11" db="EMBL/GenBank/DDBJ databases">
        <title>Description of two novel members of the family Erysipelotrichaceae: Ileibacterium lipovorans gen. nov., sp. nov. and Dubosiella newyorkensis, gen. nov., sp. nov.</title>
        <authorList>
            <person name="Cox L.M."/>
            <person name="Sohn J."/>
            <person name="Tyrrell K.L."/>
            <person name="Citron D.M."/>
            <person name="Lawson P.A."/>
            <person name="Patel N.B."/>
            <person name="Iizumi T."/>
            <person name="Perez-Perez G.I."/>
            <person name="Goldstein E.J."/>
            <person name="Blaser M.J."/>
        </authorList>
    </citation>
    <scope>NUCLEOTIDE SEQUENCE [LARGE SCALE GENOMIC DNA]</scope>
    <source>
        <strain evidence="9 10">NYU-BL-A4</strain>
    </source>
</reference>
<dbReference type="Proteomes" id="UP000186705">
    <property type="component" value="Unassembled WGS sequence"/>
</dbReference>
<dbReference type="RefSeq" id="WP_076340389.1">
    <property type="nucleotide sequence ID" value="NZ_CAPDDE010000050.1"/>
</dbReference>
<feature type="transmembrane region" description="Helical" evidence="7">
    <location>
        <begin position="12"/>
        <end position="33"/>
    </location>
</feature>
<evidence type="ECO:0000256" key="4">
    <source>
        <dbReference type="ARBA" id="ARBA00022989"/>
    </source>
</evidence>
<evidence type="ECO:0000256" key="1">
    <source>
        <dbReference type="ARBA" id="ARBA00022475"/>
    </source>
</evidence>
<feature type="domain" description="POTRA" evidence="8">
    <location>
        <begin position="45"/>
        <end position="103"/>
    </location>
</feature>
<organism evidence="9 10">
    <name type="scientific">Dubosiella newyorkensis</name>
    <dbReference type="NCBI Taxonomy" id="1862672"/>
    <lineage>
        <taxon>Bacteria</taxon>
        <taxon>Bacillati</taxon>
        <taxon>Bacillota</taxon>
        <taxon>Erysipelotrichia</taxon>
        <taxon>Erysipelotrichales</taxon>
        <taxon>Erysipelotrichaceae</taxon>
        <taxon>Dubosiella</taxon>
    </lineage>
</organism>
<evidence type="ECO:0000313" key="9">
    <source>
        <dbReference type="EMBL" id="OLU47892.1"/>
    </source>
</evidence>
<dbReference type="OrthoDB" id="1770260at2"/>
<evidence type="ECO:0000259" key="8">
    <source>
        <dbReference type="Pfam" id="PF08478"/>
    </source>
</evidence>
<sequence length="356" mass="41423">MKKKTKKKTLSLKMSACLCVVLMLISSFLIYYFSLDSRVKVSAATGNYYYTDQQVLDIAKVNSASRYWLTPKFLIENRLKADPLIESVSVKKKNDSILIDIQEKTVIGYYVKDGKNYMLTNKGESILLDEKYLKNIIHFPLLSDFNDEQLERIWKEFEKYETLLTREVVEKIAEIVPYSTSYDQNMLKITMQDGNMVYTSIPDLMMMSHYKDMLSQLKGQSVCLVLDAQNSSINKLDCTYLNMSLEEREAKRKEEEARKKEEAQAQKRAEEEAKKQQEQEESGQQEDPESSSQEQEEPISEEDPENEVEEQVDTEEDWILMPDSGYLYSQSLNLYQDPATGSYYIWDESQGFILTE</sequence>
<keyword evidence="2" id="KW-0132">Cell division</keyword>
<feature type="region of interest" description="Disordered" evidence="6">
    <location>
        <begin position="252"/>
        <end position="317"/>
    </location>
</feature>
<dbReference type="AlphaFoldDB" id="A0A1U7NQH7"/>
<evidence type="ECO:0000256" key="7">
    <source>
        <dbReference type="SAM" id="Phobius"/>
    </source>
</evidence>
<evidence type="ECO:0000256" key="3">
    <source>
        <dbReference type="ARBA" id="ARBA00022692"/>
    </source>
</evidence>
<dbReference type="GeneID" id="78274474"/>
<comment type="caution">
    <text evidence="9">The sequence shown here is derived from an EMBL/GenBank/DDBJ whole genome shotgun (WGS) entry which is preliminary data.</text>
</comment>